<dbReference type="Proteomes" id="UP001380365">
    <property type="component" value="Unassembled WGS sequence"/>
</dbReference>
<gene>
    <name evidence="2" type="ORF">WH159_06390</name>
</gene>
<dbReference type="RefSeq" id="WP_239555339.1">
    <property type="nucleotide sequence ID" value="NZ_JBBGZA010000001.1"/>
</dbReference>
<organism evidence="2 3">
    <name type="scientific">Sphingomonas molluscorum</name>
    <dbReference type="NCBI Taxonomy" id="418184"/>
    <lineage>
        <taxon>Bacteria</taxon>
        <taxon>Pseudomonadati</taxon>
        <taxon>Pseudomonadota</taxon>
        <taxon>Alphaproteobacteria</taxon>
        <taxon>Sphingomonadales</taxon>
        <taxon>Sphingomonadaceae</taxon>
        <taxon>Sphingomonas</taxon>
    </lineage>
</organism>
<sequence length="88" mass="9507">MKIAPDYYGTSLDSLHQMVASGPGLALLPSLYLRSEVGGAAGNKILPIEGWRAHRSIAMAWRRQSSMSTAFKLIAEHVQASAKRLLVG</sequence>
<keyword evidence="3" id="KW-1185">Reference proteome</keyword>
<accession>A0ABU8Q5C3</accession>
<reference evidence="2 3" key="1">
    <citation type="submission" date="2023-12" db="EMBL/GenBank/DDBJ databases">
        <title>Gut-associated functions are favored during microbiome assembly across C. elegans life.</title>
        <authorList>
            <person name="Zimmermann J."/>
        </authorList>
    </citation>
    <scope>NUCLEOTIDE SEQUENCE [LARGE SCALE GENOMIC DNA]</scope>
    <source>
        <strain evidence="2 3">JUb134</strain>
    </source>
</reference>
<proteinExistence type="predicted"/>
<feature type="domain" description="LysR substrate-binding" evidence="1">
    <location>
        <begin position="7"/>
        <end position="81"/>
    </location>
</feature>
<dbReference type="SUPFAM" id="SSF53850">
    <property type="entry name" value="Periplasmic binding protein-like II"/>
    <property type="match status" value="1"/>
</dbReference>
<dbReference type="InterPro" id="IPR005119">
    <property type="entry name" value="LysR_subst-bd"/>
</dbReference>
<dbReference type="Pfam" id="PF03466">
    <property type="entry name" value="LysR_substrate"/>
    <property type="match status" value="1"/>
</dbReference>
<evidence type="ECO:0000259" key="1">
    <source>
        <dbReference type="Pfam" id="PF03466"/>
    </source>
</evidence>
<name>A0ABU8Q5C3_9SPHN</name>
<evidence type="ECO:0000313" key="3">
    <source>
        <dbReference type="Proteomes" id="UP001380365"/>
    </source>
</evidence>
<dbReference type="EMBL" id="JBBGZA010000001">
    <property type="protein sequence ID" value="MEJ5094165.1"/>
    <property type="molecule type" value="Genomic_DNA"/>
</dbReference>
<evidence type="ECO:0000313" key="2">
    <source>
        <dbReference type="EMBL" id="MEJ5094165.1"/>
    </source>
</evidence>
<comment type="caution">
    <text evidence="2">The sequence shown here is derived from an EMBL/GenBank/DDBJ whole genome shotgun (WGS) entry which is preliminary data.</text>
</comment>
<protein>
    <submittedName>
        <fullName evidence="2">LysR substrate-binding domain-containing protein</fullName>
    </submittedName>
</protein>
<dbReference type="Gene3D" id="3.40.190.10">
    <property type="entry name" value="Periplasmic binding protein-like II"/>
    <property type="match status" value="2"/>
</dbReference>